<proteinExistence type="predicted"/>
<protein>
    <submittedName>
        <fullName evidence="1">Uncharacterized protein</fullName>
    </submittedName>
</protein>
<sequence>MIMRGFKAYQIDTDAGPVQACSRSDYYTIYLLSGHQQLPGAGRVTELEAAYLLMRCPARGAASKWLSSRQRGYACLFTEAFVQECSPAGCRQPWLMPTGMGRGVHLLRGEQAAYLTSLFQKMLFEQQSTYLFKHELLRSYLHLLLHEVMRLATAQPLFRCYFRRPGQAGPLGSGWRSRQRPLS</sequence>
<keyword evidence="2" id="KW-1185">Reference proteome</keyword>
<dbReference type="Proteomes" id="UP000248553">
    <property type="component" value="Unassembled WGS sequence"/>
</dbReference>
<dbReference type="EMBL" id="QHKM01000002">
    <property type="protein sequence ID" value="RAK68095.1"/>
    <property type="molecule type" value="Genomic_DNA"/>
</dbReference>
<evidence type="ECO:0000313" key="1">
    <source>
        <dbReference type="EMBL" id="RAK68095.1"/>
    </source>
</evidence>
<accession>A0A328BN26</accession>
<evidence type="ECO:0000313" key="2">
    <source>
        <dbReference type="Proteomes" id="UP000248553"/>
    </source>
</evidence>
<gene>
    <name evidence="1" type="ORF">DLM85_08645</name>
</gene>
<organism evidence="1 2">
    <name type="scientific">Hymenobacter edaphi</name>
    <dbReference type="NCBI Taxonomy" id="2211146"/>
    <lineage>
        <taxon>Bacteria</taxon>
        <taxon>Pseudomonadati</taxon>
        <taxon>Bacteroidota</taxon>
        <taxon>Cytophagia</taxon>
        <taxon>Cytophagales</taxon>
        <taxon>Hymenobacteraceae</taxon>
        <taxon>Hymenobacter</taxon>
    </lineage>
</organism>
<dbReference type="AlphaFoldDB" id="A0A328BN26"/>
<comment type="caution">
    <text evidence="1">The sequence shown here is derived from an EMBL/GenBank/DDBJ whole genome shotgun (WGS) entry which is preliminary data.</text>
</comment>
<reference evidence="2" key="1">
    <citation type="submission" date="2018-05" db="EMBL/GenBank/DDBJ databases">
        <authorList>
            <person name="Nie L."/>
        </authorList>
    </citation>
    <scope>NUCLEOTIDE SEQUENCE [LARGE SCALE GENOMIC DNA]</scope>
    <source>
        <strain evidence="2">NL</strain>
    </source>
</reference>
<name>A0A328BN26_9BACT</name>